<dbReference type="AlphaFoldDB" id="A0A7S1ANZ7"/>
<dbReference type="SUPFAM" id="SSF51735">
    <property type="entry name" value="NAD(P)-binding Rossmann-fold domains"/>
    <property type="match status" value="1"/>
</dbReference>
<dbReference type="GO" id="GO:0004312">
    <property type="term" value="F:fatty acid synthase activity"/>
    <property type="evidence" value="ECO:0007669"/>
    <property type="project" value="TreeGrafter"/>
</dbReference>
<organism evidence="4">
    <name type="scientific">Noctiluca scintillans</name>
    <name type="common">Sea sparkle</name>
    <name type="synonym">Red tide dinoflagellate</name>
    <dbReference type="NCBI Taxonomy" id="2966"/>
    <lineage>
        <taxon>Eukaryota</taxon>
        <taxon>Sar</taxon>
        <taxon>Alveolata</taxon>
        <taxon>Dinophyceae</taxon>
        <taxon>Noctilucales</taxon>
        <taxon>Noctilucaceae</taxon>
        <taxon>Noctiluca</taxon>
    </lineage>
</organism>
<evidence type="ECO:0000256" key="2">
    <source>
        <dbReference type="ARBA" id="ARBA00022553"/>
    </source>
</evidence>
<evidence type="ECO:0000259" key="3">
    <source>
        <dbReference type="SMART" id="SM00822"/>
    </source>
</evidence>
<name>A0A7S1ANZ7_NOCSC</name>
<evidence type="ECO:0000313" key="4">
    <source>
        <dbReference type="EMBL" id="CAD8860475.1"/>
    </source>
</evidence>
<dbReference type="SMART" id="SM00822">
    <property type="entry name" value="PKS_KR"/>
    <property type="match status" value="1"/>
</dbReference>
<evidence type="ECO:0000256" key="1">
    <source>
        <dbReference type="ARBA" id="ARBA00022450"/>
    </source>
</evidence>
<dbReference type="InterPro" id="IPR050091">
    <property type="entry name" value="PKS_NRPS_Biosynth_Enz"/>
</dbReference>
<proteinExistence type="predicted"/>
<gene>
    <name evidence="4" type="ORF">NSCI0253_LOCUS34829</name>
</gene>
<feature type="domain" description="Ketoreductase" evidence="3">
    <location>
        <begin position="166"/>
        <end position="359"/>
    </location>
</feature>
<dbReference type="EMBL" id="HBFQ01048726">
    <property type="protein sequence ID" value="CAD8860475.1"/>
    <property type="molecule type" value="Transcribed_RNA"/>
</dbReference>
<protein>
    <recommendedName>
        <fullName evidence="3">Ketoreductase domain-containing protein</fullName>
    </recommendedName>
</protein>
<dbReference type="PANTHER" id="PTHR43775:SF37">
    <property type="entry name" value="SI:DKEY-61P9.11"/>
    <property type="match status" value="1"/>
</dbReference>
<dbReference type="Gene3D" id="3.40.50.720">
    <property type="entry name" value="NAD(P)-binding Rossmann-like Domain"/>
    <property type="match status" value="1"/>
</dbReference>
<keyword evidence="1" id="KW-0596">Phosphopantetheine</keyword>
<dbReference type="InterPro" id="IPR057326">
    <property type="entry name" value="KR_dom"/>
</dbReference>
<keyword evidence="2" id="KW-0597">Phosphoprotein</keyword>
<dbReference type="InterPro" id="IPR013968">
    <property type="entry name" value="PKS_KR"/>
</dbReference>
<dbReference type="PANTHER" id="PTHR43775">
    <property type="entry name" value="FATTY ACID SYNTHASE"/>
    <property type="match status" value="1"/>
</dbReference>
<dbReference type="Pfam" id="PF08659">
    <property type="entry name" value="KR"/>
    <property type="match status" value="1"/>
</dbReference>
<dbReference type="InterPro" id="IPR036291">
    <property type="entry name" value="NAD(P)-bd_dom_sf"/>
</dbReference>
<dbReference type="GO" id="GO:0006633">
    <property type="term" value="P:fatty acid biosynthetic process"/>
    <property type="evidence" value="ECO:0007669"/>
    <property type="project" value="TreeGrafter"/>
</dbReference>
<reference evidence="4" key="1">
    <citation type="submission" date="2021-01" db="EMBL/GenBank/DDBJ databases">
        <authorList>
            <person name="Corre E."/>
            <person name="Pelletier E."/>
            <person name="Niang G."/>
            <person name="Scheremetjew M."/>
            <person name="Finn R."/>
            <person name="Kale V."/>
            <person name="Holt S."/>
            <person name="Cochrane G."/>
            <person name="Meng A."/>
            <person name="Brown T."/>
            <person name="Cohen L."/>
        </authorList>
    </citation>
    <scope>NUCLEOTIDE SEQUENCE</scope>
</reference>
<sequence length="482" mass="54236">MGKRKWDLLIFASGIDIPDENGCDAILDSQNAVLQLFLHILQYMIASPGCVKRLAVLTVDSFAEETDIHEEVGLSLVTHSTLFGFCNTARQELIDVPLQFIDLEWACLPETMVYVASEIFCTETFGRNSVRILNRGRYVCRQVSSKEYEMPKKDFEGKFSLPEEGHIIGITGGNGALGLVMGEWLLMQVEKDRKKGISHSFTILFLSRSMKISDQNMPRWKQIKAKANTLNIEVDHAKCDCGDRAAVQEFIQEHTPNIGGIIHSAGVLQDALLHNQTWEKFDTVFASKSRAAMYLHYALEEYPNPNLKFFWVFSSTSVFGNNGQSNYSASNSYLDGLTRHRRAIGLPSTAIQWGAWGEVGMAANLDQASKKKMENSPMPAFANEDGLRGLELGLSTGLPYFSVFRVNPQIIAGMLHQEASVLEQYSSNFFSKLAPLPPPKEVSEDNAYRHLYGWYQANERLMPVEDRLVHNAWTLPYIDENE</sequence>
<accession>A0A7S1ANZ7</accession>